<evidence type="ECO:0000313" key="2">
    <source>
        <dbReference type="Proteomes" id="UP000733744"/>
    </source>
</evidence>
<dbReference type="Proteomes" id="UP000733744">
    <property type="component" value="Unassembled WGS sequence"/>
</dbReference>
<sequence length="482" mass="56062">MVSKELVKNELDKANLAFEKCWLYLCEIKTGKVSKDNLSCLVDFQPRLAESLFNLGRLYREIEQQKKSLISRKEKLNQNWFRNRMGSLSKYQKTINQAISIGKGIGDAFAWFFYQRDRQYLTEHLSQDEIFHFPPGFGGIGELEFVKNIRILHGYFILYHGTTNILRLGDISLIDLENFSVAGVGEIKTDTPVGETLKISLIFSGPGICKEKIEKSDLSNGVVRQQQETFLNGFPQKAKDRFERQVKRITKSFDKLSVIPDSKISFESHSNIERLDSLFDHVKTGKFTFKILSEGLAIGVYKVTTKKFSNNLLKYLNYDLSDKIVGVEKYAMELFLPERTDNSLIVDSLYYDEDGNTSHLPGMSHLFWWPLKLETIRKIMFQEAIVITLYNPSHLINKFELSGFTVNYEAQQKYIAYKSDSEKEFAIEGFSYYMRMIYQYLFNEESIINIIYEMEQKINKLQLNTSTRIDMNIEQKFGNEKI</sequence>
<organism evidence="1 2">
    <name type="scientific">Candidatus Methylobacter oryzae</name>
    <dbReference type="NCBI Taxonomy" id="2497749"/>
    <lineage>
        <taxon>Bacteria</taxon>
        <taxon>Pseudomonadati</taxon>
        <taxon>Pseudomonadota</taxon>
        <taxon>Gammaproteobacteria</taxon>
        <taxon>Methylococcales</taxon>
        <taxon>Methylococcaceae</taxon>
        <taxon>Methylobacter</taxon>
    </lineage>
</organism>
<name>A0ABY3CE03_9GAMM</name>
<evidence type="ECO:0000313" key="1">
    <source>
        <dbReference type="EMBL" id="TRX01144.1"/>
    </source>
</evidence>
<keyword evidence="2" id="KW-1185">Reference proteome</keyword>
<proteinExistence type="predicted"/>
<dbReference type="RefSeq" id="WP_127030655.1">
    <property type="nucleotide sequence ID" value="NZ_RYFG02000022.1"/>
</dbReference>
<protein>
    <submittedName>
        <fullName evidence="1">Uncharacterized protein</fullName>
    </submittedName>
</protein>
<accession>A0ABY3CE03</accession>
<gene>
    <name evidence="1" type="ORF">EKO24_004245</name>
</gene>
<dbReference type="EMBL" id="RYFG02000022">
    <property type="protein sequence ID" value="TRX01144.1"/>
    <property type="molecule type" value="Genomic_DNA"/>
</dbReference>
<reference evidence="1 2" key="1">
    <citation type="journal article" date="2019" name="Antonie Van Leeuwenhoek">
        <title>Description of 'Ca. Methylobacter oryzae' KRF1, a novel species from the environmentally important Methylobacter clade 2.</title>
        <authorList>
            <person name="Khatri K."/>
            <person name="Mohite J.A."/>
            <person name="Pandit P.S."/>
            <person name="Bahulikar R."/>
            <person name="Rahalkar M.C."/>
        </authorList>
    </citation>
    <scope>NUCLEOTIDE SEQUENCE [LARGE SCALE GENOMIC DNA]</scope>
    <source>
        <strain evidence="1 2">KRF1</strain>
    </source>
</reference>
<comment type="caution">
    <text evidence="1">The sequence shown here is derived from an EMBL/GenBank/DDBJ whole genome shotgun (WGS) entry which is preliminary data.</text>
</comment>